<accession>A0AA38FNI2</accession>
<evidence type="ECO:0000256" key="4">
    <source>
        <dbReference type="ARBA" id="ARBA00022776"/>
    </source>
</evidence>
<evidence type="ECO:0000256" key="8">
    <source>
        <dbReference type="SAM" id="Coils"/>
    </source>
</evidence>
<keyword evidence="10" id="KW-1185">Reference proteome</keyword>
<keyword evidence="5" id="KW-0159">Chromosome partition</keyword>
<reference evidence="9 10" key="1">
    <citation type="journal article" date="2021" name="Nat. Plants">
        <title>The Taxus genome provides insights into paclitaxel biosynthesis.</title>
        <authorList>
            <person name="Xiong X."/>
            <person name="Gou J."/>
            <person name="Liao Q."/>
            <person name="Li Y."/>
            <person name="Zhou Q."/>
            <person name="Bi G."/>
            <person name="Li C."/>
            <person name="Du R."/>
            <person name="Wang X."/>
            <person name="Sun T."/>
            <person name="Guo L."/>
            <person name="Liang H."/>
            <person name="Lu P."/>
            <person name="Wu Y."/>
            <person name="Zhang Z."/>
            <person name="Ro D.K."/>
            <person name="Shang Y."/>
            <person name="Huang S."/>
            <person name="Yan J."/>
        </authorList>
    </citation>
    <scope>NUCLEOTIDE SEQUENCE [LARGE SCALE GENOMIC DNA]</scope>
    <source>
        <strain evidence="9">Ta-2019</strain>
    </source>
</reference>
<gene>
    <name evidence="9" type="ORF">KI387_035788</name>
</gene>
<keyword evidence="7" id="KW-0131">Cell cycle</keyword>
<keyword evidence="4" id="KW-0498">Mitosis</keyword>
<dbReference type="FunFam" id="1.25.40.10:FF:000614">
    <property type="entry name" value="Sister chromatid cohesion protein SCC4"/>
    <property type="match status" value="1"/>
</dbReference>
<dbReference type="GO" id="GO:0007059">
    <property type="term" value="P:chromosome segregation"/>
    <property type="evidence" value="ECO:0007669"/>
    <property type="project" value="UniProtKB-KW"/>
</dbReference>
<name>A0AA38FNI2_TAXCH</name>
<evidence type="ECO:0000313" key="10">
    <source>
        <dbReference type="Proteomes" id="UP000824469"/>
    </source>
</evidence>
<dbReference type="GO" id="GO:0007064">
    <property type="term" value="P:mitotic sister chromatid cohesion"/>
    <property type="evidence" value="ECO:0007669"/>
    <property type="project" value="InterPro"/>
</dbReference>
<keyword evidence="8" id="KW-0175">Coiled coil</keyword>
<keyword evidence="3" id="KW-0132">Cell division</keyword>
<dbReference type="EMBL" id="JAHRHJ020000007">
    <property type="protein sequence ID" value="KAH9307877.1"/>
    <property type="molecule type" value="Genomic_DNA"/>
</dbReference>
<dbReference type="Gene3D" id="1.25.40.10">
    <property type="entry name" value="Tetratricopeptide repeat domain"/>
    <property type="match status" value="1"/>
</dbReference>
<dbReference type="SUPFAM" id="SSF48452">
    <property type="entry name" value="TPR-like"/>
    <property type="match status" value="1"/>
</dbReference>
<feature type="coiled-coil region" evidence="8">
    <location>
        <begin position="210"/>
        <end position="237"/>
    </location>
</feature>
<dbReference type="PANTHER" id="PTHR21394">
    <property type="entry name" value="MAU2 CHROMATID COHESION FACTOR HOMOLOG"/>
    <property type="match status" value="1"/>
</dbReference>
<evidence type="ECO:0000256" key="7">
    <source>
        <dbReference type="ARBA" id="ARBA00023306"/>
    </source>
</evidence>
<comment type="caution">
    <text evidence="9">The sequence shown here is derived from an EMBL/GenBank/DDBJ whole genome shotgun (WGS) entry which is preliminary data.</text>
</comment>
<dbReference type="InterPro" id="IPR011990">
    <property type="entry name" value="TPR-like_helical_dom_sf"/>
</dbReference>
<evidence type="ECO:0000313" key="9">
    <source>
        <dbReference type="EMBL" id="KAH9307877.1"/>
    </source>
</evidence>
<dbReference type="GO" id="GO:0005634">
    <property type="term" value="C:nucleus"/>
    <property type="evidence" value="ECO:0007669"/>
    <property type="project" value="UniProtKB-SubCell"/>
</dbReference>
<keyword evidence="6" id="KW-0539">Nucleus</keyword>
<dbReference type="OMA" id="QDAWYLS"/>
<comment type="subcellular location">
    <subcellularLocation>
        <location evidence="1">Nucleus</location>
    </subcellularLocation>
</comment>
<protein>
    <recommendedName>
        <fullName evidence="11">Tetratricopeptide repeat (TPR)-like superfamily protein</fullName>
    </recommendedName>
</protein>
<proteinExistence type="inferred from homology"/>
<evidence type="ECO:0000256" key="1">
    <source>
        <dbReference type="ARBA" id="ARBA00004123"/>
    </source>
</evidence>
<organism evidence="9 10">
    <name type="scientific">Taxus chinensis</name>
    <name type="common">Chinese yew</name>
    <name type="synonym">Taxus wallichiana var. chinensis</name>
    <dbReference type="NCBI Taxonomy" id="29808"/>
    <lineage>
        <taxon>Eukaryota</taxon>
        <taxon>Viridiplantae</taxon>
        <taxon>Streptophyta</taxon>
        <taxon>Embryophyta</taxon>
        <taxon>Tracheophyta</taxon>
        <taxon>Spermatophyta</taxon>
        <taxon>Pinopsida</taxon>
        <taxon>Pinidae</taxon>
        <taxon>Conifers II</taxon>
        <taxon>Cupressales</taxon>
        <taxon>Taxaceae</taxon>
        <taxon>Taxus</taxon>
    </lineage>
</organism>
<dbReference type="Proteomes" id="UP000824469">
    <property type="component" value="Unassembled WGS sequence"/>
</dbReference>
<evidence type="ECO:0000256" key="3">
    <source>
        <dbReference type="ARBA" id="ARBA00022618"/>
    </source>
</evidence>
<dbReference type="InterPro" id="IPR019440">
    <property type="entry name" value="MAU2"/>
</dbReference>
<evidence type="ECO:0000256" key="6">
    <source>
        <dbReference type="ARBA" id="ARBA00023242"/>
    </source>
</evidence>
<evidence type="ECO:0008006" key="11">
    <source>
        <dbReference type="Google" id="ProtNLM"/>
    </source>
</evidence>
<feature type="non-terminal residue" evidence="9">
    <location>
        <position position="592"/>
    </location>
</feature>
<feature type="non-terminal residue" evidence="9">
    <location>
        <position position="1"/>
    </location>
</feature>
<evidence type="ECO:0000256" key="2">
    <source>
        <dbReference type="ARBA" id="ARBA00008585"/>
    </source>
</evidence>
<dbReference type="AlphaFoldDB" id="A0AA38FNI2"/>
<evidence type="ECO:0000256" key="5">
    <source>
        <dbReference type="ARBA" id="ARBA00022829"/>
    </source>
</evidence>
<comment type="similarity">
    <text evidence="2">Belongs to the SCC4/mau-2 family.</text>
</comment>
<sequence>QLLLKKIPSCFELKCRAYSLLSQCYHLVGTIPPQKQTLKKGLELAISAGEGESAKLWSCNFNLQLANALTTEGDFQGAISALESGQQYAKETQYRELEVVFATSMLHVHLMQWEDPTVVESAVNTCDAIWTGIPAAQKNICRGLQLYNELLHTFYLLRMCEYKEAQKHVIVLDAALQYDIQQTEQLQKLSAELKSVENTLSRPSLQQQRRSELCEKQKQLQEELHKLQKSNLDHNGKFSEPSSFGNPRSIWKEKLELGPPPLNGEWLPKSAVYVLVDLMAVLCLRPKGNFKECIKRIESGISHIEEELGKLGISRNVKEVDLQHWAIWMAGVYLMLLVQLLENRVIIDLTRTEFLEAEESLMQVIDWFERFPTILQGCENTIQMLLGQYTHSIGCFSEAALHFTEATRLTESKSVQAMCQIYAAISYICIGDAESSSQALDLIGPVYRDMDTYVGVREKTGALFASGLLQMKQHNLQEARTRLASGLKVTHKSLGNLQLVSQYLTVLGSLALALHDIVQAREILKSSLTLAKALHDIPTQIGVLAELTALYRELGEVANETENSEYEARKVEDLKRRIEIAKASPHHLHLLK</sequence>
<dbReference type="GO" id="GO:0051301">
    <property type="term" value="P:cell division"/>
    <property type="evidence" value="ECO:0007669"/>
    <property type="project" value="UniProtKB-KW"/>
</dbReference>